<dbReference type="PANTHER" id="PTHR34659:SF8">
    <property type="entry name" value="(RAPE) HYPOTHETICAL PROTEIN"/>
    <property type="match status" value="1"/>
</dbReference>
<name>A0A328DGU0_9ASTE</name>
<feature type="compositionally biased region" description="Polar residues" evidence="1">
    <location>
        <begin position="163"/>
        <end position="173"/>
    </location>
</feature>
<dbReference type="GO" id="GO:0005776">
    <property type="term" value="C:autophagosome"/>
    <property type="evidence" value="ECO:0007669"/>
    <property type="project" value="TreeGrafter"/>
</dbReference>
<feature type="compositionally biased region" description="Polar residues" evidence="1">
    <location>
        <begin position="182"/>
        <end position="194"/>
    </location>
</feature>
<feature type="region of interest" description="Disordered" evidence="1">
    <location>
        <begin position="163"/>
        <end position="197"/>
    </location>
</feature>
<proteinExistence type="predicted"/>
<evidence type="ECO:0000256" key="1">
    <source>
        <dbReference type="SAM" id="MobiDB-lite"/>
    </source>
</evidence>
<feature type="region of interest" description="Disordered" evidence="1">
    <location>
        <begin position="118"/>
        <end position="144"/>
    </location>
</feature>
<protein>
    <submittedName>
        <fullName evidence="2">Uncharacterized protein</fullName>
    </submittedName>
</protein>
<gene>
    <name evidence="2" type="ORF">DM860_003794</name>
</gene>
<evidence type="ECO:0000313" key="3">
    <source>
        <dbReference type="Proteomes" id="UP000249390"/>
    </source>
</evidence>
<dbReference type="EMBL" id="NQVE01000142">
    <property type="protein sequence ID" value="RAL45035.1"/>
    <property type="molecule type" value="Genomic_DNA"/>
</dbReference>
<evidence type="ECO:0000313" key="2">
    <source>
        <dbReference type="EMBL" id="RAL45035.1"/>
    </source>
</evidence>
<dbReference type="Proteomes" id="UP000249390">
    <property type="component" value="Unassembled WGS sequence"/>
</dbReference>
<dbReference type="AlphaFoldDB" id="A0A328DGU0"/>
<reference evidence="2 3" key="1">
    <citation type="submission" date="2018-06" db="EMBL/GenBank/DDBJ databases">
        <title>The Genome of Cuscuta australis (Dodder) Provides Insight into the Evolution of Plant Parasitism.</title>
        <authorList>
            <person name="Liu H."/>
        </authorList>
    </citation>
    <scope>NUCLEOTIDE SEQUENCE [LARGE SCALE GENOMIC DNA]</scope>
    <source>
        <strain evidence="3">cv. Yunnan</strain>
        <tissue evidence="2">Vines</tissue>
    </source>
</reference>
<accession>A0A328DGU0</accession>
<keyword evidence="3" id="KW-1185">Reference proteome</keyword>
<sequence>MSGSADHSESRVETVSWIENILYKCEVVYLEVKEDTRKYVQSQVETVGASLRKFYEEVMQDLILEPLSESTSSIRDNREIVSISQDIELDIPETSNRMCKDMSDSTCDATLSDELAEHKQQLSDCPKETTMENSDDLPDISSSTDFAPFESPRLLVEGISSSDDLATESSEGTHINDDRAQQTDSEGNTNTISRESGERAELFNTNVVDKCDVFDEEVEIVGLIDELRLPRQVSKRNSYKKKILEAFSSKKRSTKWEYEHLSAQHKEALSSSNEEQVVPALVVPDSDFLDSEWELI</sequence>
<dbReference type="GO" id="GO:0006950">
    <property type="term" value="P:response to stress"/>
    <property type="evidence" value="ECO:0007669"/>
    <property type="project" value="TreeGrafter"/>
</dbReference>
<dbReference type="PANTHER" id="PTHR34659">
    <property type="entry name" value="BNAA05G11610D PROTEIN"/>
    <property type="match status" value="1"/>
</dbReference>
<organism evidence="2 3">
    <name type="scientific">Cuscuta australis</name>
    <dbReference type="NCBI Taxonomy" id="267555"/>
    <lineage>
        <taxon>Eukaryota</taxon>
        <taxon>Viridiplantae</taxon>
        <taxon>Streptophyta</taxon>
        <taxon>Embryophyta</taxon>
        <taxon>Tracheophyta</taxon>
        <taxon>Spermatophyta</taxon>
        <taxon>Magnoliopsida</taxon>
        <taxon>eudicotyledons</taxon>
        <taxon>Gunneridae</taxon>
        <taxon>Pentapetalae</taxon>
        <taxon>asterids</taxon>
        <taxon>lamiids</taxon>
        <taxon>Solanales</taxon>
        <taxon>Convolvulaceae</taxon>
        <taxon>Cuscuteae</taxon>
        <taxon>Cuscuta</taxon>
        <taxon>Cuscuta subgen. Grammica</taxon>
        <taxon>Cuscuta sect. Cleistogrammica</taxon>
    </lineage>
</organism>
<dbReference type="GO" id="GO:0061908">
    <property type="term" value="C:phagophore"/>
    <property type="evidence" value="ECO:0007669"/>
    <property type="project" value="TreeGrafter"/>
</dbReference>
<feature type="compositionally biased region" description="Basic and acidic residues" evidence="1">
    <location>
        <begin position="118"/>
        <end position="130"/>
    </location>
</feature>
<comment type="caution">
    <text evidence="2">The sequence shown here is derived from an EMBL/GenBank/DDBJ whole genome shotgun (WGS) entry which is preliminary data.</text>
</comment>
<dbReference type="InterPro" id="IPR053273">
    <property type="entry name" value="CST_Regulator"/>
</dbReference>